<evidence type="ECO:0000313" key="3">
    <source>
        <dbReference type="Proteomes" id="UP000567179"/>
    </source>
</evidence>
<evidence type="ECO:0000256" key="1">
    <source>
        <dbReference type="SAM" id="Phobius"/>
    </source>
</evidence>
<dbReference type="EMBL" id="JAACJJ010000005">
    <property type="protein sequence ID" value="KAF5328200.1"/>
    <property type="molecule type" value="Genomic_DNA"/>
</dbReference>
<feature type="transmembrane region" description="Helical" evidence="1">
    <location>
        <begin position="128"/>
        <end position="149"/>
    </location>
</feature>
<keyword evidence="3" id="KW-1185">Reference proteome</keyword>
<dbReference type="Proteomes" id="UP000567179">
    <property type="component" value="Unassembled WGS sequence"/>
</dbReference>
<comment type="caution">
    <text evidence="2">The sequence shown here is derived from an EMBL/GenBank/DDBJ whole genome shotgun (WGS) entry which is preliminary data.</text>
</comment>
<proteinExistence type="predicted"/>
<feature type="transmembrane region" description="Helical" evidence="1">
    <location>
        <begin position="242"/>
        <end position="263"/>
    </location>
</feature>
<accession>A0A8H5BRV0</accession>
<feature type="transmembrane region" description="Helical" evidence="1">
    <location>
        <begin position="12"/>
        <end position="39"/>
    </location>
</feature>
<dbReference type="AlphaFoldDB" id="A0A8H5BRV0"/>
<feature type="transmembrane region" description="Helical" evidence="1">
    <location>
        <begin position="217"/>
        <end position="236"/>
    </location>
</feature>
<reference evidence="2 3" key="1">
    <citation type="journal article" date="2020" name="ISME J.">
        <title>Uncovering the hidden diversity of litter-decomposition mechanisms in mushroom-forming fungi.</title>
        <authorList>
            <person name="Floudas D."/>
            <person name="Bentzer J."/>
            <person name="Ahren D."/>
            <person name="Johansson T."/>
            <person name="Persson P."/>
            <person name="Tunlid A."/>
        </authorList>
    </citation>
    <scope>NUCLEOTIDE SEQUENCE [LARGE SCALE GENOMIC DNA]</scope>
    <source>
        <strain evidence="2 3">CBS 101986</strain>
    </source>
</reference>
<name>A0A8H5BRV0_9AGAR</name>
<feature type="transmembrane region" description="Helical" evidence="1">
    <location>
        <begin position="91"/>
        <end position="116"/>
    </location>
</feature>
<sequence length="306" mass="34414">MPDNHVPPHNQIVAVTFTSALFIGIYFSTFIQSLGGLLFTHSAWELRQARLIQWPILVASLSVFALLVIGHGIQLKYWMDEVLTAPAALHVISWIDVALCTNSNLIALITDAVLIFRLWKVYNNSYRIVVLPLVLWVGGLVLSALQIYLQEVRVTRFRVWLPVNVDMGPGIILTPFWASTIILNIYATSMIIYRLLRFKQESVFGGATRTIDFATSLIIESGSLYLIPAISHFVVWWTPNNFAINVLGNINAPILGIVFNLIIIKIAKHRAQEEGTSMRVTEIQFQHENTVKTEDNGDTQSSEQNV</sequence>
<protein>
    <submittedName>
        <fullName evidence="2">Uncharacterized protein</fullName>
    </submittedName>
</protein>
<gene>
    <name evidence="2" type="ORF">D9619_013363</name>
</gene>
<feature type="transmembrane region" description="Helical" evidence="1">
    <location>
        <begin position="169"/>
        <end position="196"/>
    </location>
</feature>
<organism evidence="2 3">
    <name type="scientific">Psilocybe cf. subviscida</name>
    <dbReference type="NCBI Taxonomy" id="2480587"/>
    <lineage>
        <taxon>Eukaryota</taxon>
        <taxon>Fungi</taxon>
        <taxon>Dikarya</taxon>
        <taxon>Basidiomycota</taxon>
        <taxon>Agaricomycotina</taxon>
        <taxon>Agaricomycetes</taxon>
        <taxon>Agaricomycetidae</taxon>
        <taxon>Agaricales</taxon>
        <taxon>Agaricineae</taxon>
        <taxon>Strophariaceae</taxon>
        <taxon>Psilocybe</taxon>
    </lineage>
</organism>
<keyword evidence="1" id="KW-1133">Transmembrane helix</keyword>
<feature type="transmembrane region" description="Helical" evidence="1">
    <location>
        <begin position="51"/>
        <end position="71"/>
    </location>
</feature>
<keyword evidence="1" id="KW-0812">Transmembrane</keyword>
<keyword evidence="1" id="KW-0472">Membrane</keyword>
<evidence type="ECO:0000313" key="2">
    <source>
        <dbReference type="EMBL" id="KAF5328200.1"/>
    </source>
</evidence>
<dbReference type="OrthoDB" id="3357408at2759"/>